<evidence type="ECO:0000256" key="1">
    <source>
        <dbReference type="SAM" id="Phobius"/>
    </source>
</evidence>
<evidence type="ECO:0000313" key="3">
    <source>
        <dbReference type="EMBL" id="MEZ2740003.1"/>
    </source>
</evidence>
<protein>
    <submittedName>
        <fullName evidence="3">YdcF family protein</fullName>
    </submittedName>
</protein>
<dbReference type="InterPro" id="IPR051599">
    <property type="entry name" value="Cell_Envelope_Assoc"/>
</dbReference>
<keyword evidence="1" id="KW-1133">Transmembrane helix</keyword>
<organism evidence="3 4">
    <name type="scientific">Comamonas jiangduensis</name>
    <dbReference type="NCBI Taxonomy" id="1194168"/>
    <lineage>
        <taxon>Bacteria</taxon>
        <taxon>Pseudomonadati</taxon>
        <taxon>Pseudomonadota</taxon>
        <taxon>Betaproteobacteria</taxon>
        <taxon>Burkholderiales</taxon>
        <taxon>Comamonadaceae</taxon>
        <taxon>Comamonas</taxon>
    </lineage>
</organism>
<dbReference type="InterPro" id="IPR003848">
    <property type="entry name" value="DUF218"/>
</dbReference>
<proteinExistence type="predicted"/>
<sequence length="255" mass="28558">MFVVSKLLSAITQPLFWLALWWLLALLLLGKKPRAAKRMLWSGLVLLGVLGFQALPDALLRALERRYPAQPMAAALEQHAGMLVLGGAVEHPASWQAHGQVPLGQSAERMTVPVGLMRQHPQWQLVFSGGEGRLLATGITEGQLAQQFYTEQGVDMARVQIEQGARTTRENALRVAQTLGERCSQQPWLLVTSAWHMPRSVAEFESVGCKVTPYPVDFRTGTHTAWYRYHMADSLLRWQVALHEWLGQLAYALTR</sequence>
<comment type="caution">
    <text evidence="3">The sequence shown here is derived from an EMBL/GenBank/DDBJ whole genome shotgun (WGS) entry which is preliminary data.</text>
</comment>
<feature type="domain" description="DUF218" evidence="2">
    <location>
        <begin position="82"/>
        <end position="247"/>
    </location>
</feature>
<accession>A0ABV4IDS0</accession>
<feature type="transmembrane region" description="Helical" evidence="1">
    <location>
        <begin position="40"/>
        <end position="60"/>
    </location>
</feature>
<reference evidence="3 4" key="1">
    <citation type="submission" date="2024-08" db="EMBL/GenBank/DDBJ databases">
        <authorList>
            <person name="Feng Z."/>
            <person name="Ronholm J."/>
        </authorList>
    </citation>
    <scope>NUCLEOTIDE SEQUENCE [LARGE SCALE GENOMIC DNA]</scope>
    <source>
        <strain evidence="3 4">4-AB0-8</strain>
    </source>
</reference>
<dbReference type="CDD" id="cd06259">
    <property type="entry name" value="YdcF-like"/>
    <property type="match status" value="1"/>
</dbReference>
<dbReference type="PANTHER" id="PTHR30336:SF4">
    <property type="entry name" value="ENVELOPE BIOGENESIS FACTOR ELYC"/>
    <property type="match status" value="1"/>
</dbReference>
<keyword evidence="1" id="KW-0812">Transmembrane</keyword>
<dbReference type="Proteomes" id="UP001567350">
    <property type="component" value="Unassembled WGS sequence"/>
</dbReference>
<gene>
    <name evidence="3" type="ORF">ACBP88_11200</name>
</gene>
<dbReference type="Pfam" id="PF02698">
    <property type="entry name" value="DUF218"/>
    <property type="match status" value="1"/>
</dbReference>
<keyword evidence="1" id="KW-0472">Membrane</keyword>
<keyword evidence="4" id="KW-1185">Reference proteome</keyword>
<dbReference type="RefSeq" id="WP_370892715.1">
    <property type="nucleotide sequence ID" value="NZ_JBGJLR010000012.1"/>
</dbReference>
<name>A0ABV4IDS0_9BURK</name>
<evidence type="ECO:0000259" key="2">
    <source>
        <dbReference type="Pfam" id="PF02698"/>
    </source>
</evidence>
<dbReference type="PANTHER" id="PTHR30336">
    <property type="entry name" value="INNER MEMBRANE PROTEIN, PROBABLE PERMEASE"/>
    <property type="match status" value="1"/>
</dbReference>
<dbReference type="InterPro" id="IPR014729">
    <property type="entry name" value="Rossmann-like_a/b/a_fold"/>
</dbReference>
<evidence type="ECO:0000313" key="4">
    <source>
        <dbReference type="Proteomes" id="UP001567350"/>
    </source>
</evidence>
<dbReference type="Gene3D" id="3.40.50.620">
    <property type="entry name" value="HUPs"/>
    <property type="match status" value="1"/>
</dbReference>
<dbReference type="EMBL" id="JBGJLR010000012">
    <property type="protein sequence ID" value="MEZ2740003.1"/>
    <property type="molecule type" value="Genomic_DNA"/>
</dbReference>